<dbReference type="Proteomes" id="UP000007014">
    <property type="component" value="Chromosome 16"/>
</dbReference>
<dbReference type="AlphaFoldDB" id="M1V9U0"/>
<dbReference type="KEGG" id="cme:CYME_CMP088C"/>
<reference evidence="2 3" key="1">
    <citation type="journal article" date="2004" name="Nature">
        <title>Genome sequence of the ultrasmall unicellular red alga Cyanidioschyzon merolae 10D.</title>
        <authorList>
            <person name="Matsuzaki M."/>
            <person name="Misumi O."/>
            <person name="Shin-i T."/>
            <person name="Maruyama S."/>
            <person name="Takahara M."/>
            <person name="Miyagishima S."/>
            <person name="Mori T."/>
            <person name="Nishida K."/>
            <person name="Yagisawa F."/>
            <person name="Nishida K."/>
            <person name="Yoshida Y."/>
            <person name="Nishimura Y."/>
            <person name="Nakao S."/>
            <person name="Kobayashi T."/>
            <person name="Momoyama Y."/>
            <person name="Higashiyama T."/>
            <person name="Minoda A."/>
            <person name="Sano M."/>
            <person name="Nomoto H."/>
            <person name="Oishi K."/>
            <person name="Hayashi H."/>
            <person name="Ohta F."/>
            <person name="Nishizaka S."/>
            <person name="Haga S."/>
            <person name="Miura S."/>
            <person name="Morishita T."/>
            <person name="Kabeya Y."/>
            <person name="Terasawa K."/>
            <person name="Suzuki Y."/>
            <person name="Ishii Y."/>
            <person name="Asakawa S."/>
            <person name="Takano H."/>
            <person name="Ohta N."/>
            <person name="Kuroiwa H."/>
            <person name="Tanaka K."/>
            <person name="Shimizu N."/>
            <person name="Sugano S."/>
            <person name="Sato N."/>
            <person name="Nozaki H."/>
            <person name="Ogasawara N."/>
            <person name="Kohara Y."/>
            <person name="Kuroiwa T."/>
        </authorList>
    </citation>
    <scope>NUCLEOTIDE SEQUENCE [LARGE SCALE GENOMIC DNA]</scope>
    <source>
        <strain evidence="2 3">10D</strain>
    </source>
</reference>
<dbReference type="HAMAP" id="MF_01459">
    <property type="entry name" value="Chrphore_lyase_CpxS"/>
    <property type="match status" value="1"/>
</dbReference>
<dbReference type="RefSeq" id="XP_005537775.1">
    <property type="nucleotide sequence ID" value="XM_005537718.1"/>
</dbReference>
<dbReference type="InterPro" id="IPR012674">
    <property type="entry name" value="Calycin"/>
</dbReference>
<gene>
    <name evidence="2" type="ORF">CYME_CMP088C</name>
</gene>
<keyword evidence="3" id="KW-1185">Reference proteome</keyword>
<dbReference type="EMBL" id="AP006498">
    <property type="protein sequence ID" value="BAM81739.1"/>
    <property type="molecule type" value="Genomic_DNA"/>
</dbReference>
<dbReference type="Pfam" id="PF09367">
    <property type="entry name" value="CpeS"/>
    <property type="match status" value="1"/>
</dbReference>
<sequence length="287" mass="32953">MFPLVMQRQLLEANMAHGLSFCFVAAFGSGKTRTWRQQQLDQRCRPQHRRPQLAVTATLLERELIAGSARGAALETFKLFFRCQPGRWRSERCYFYRETADVADRGGESVERSETLFQVEPLTAETTTKVLRDNGTDESKLISEGFHSLEYAAGFKVSFNTRMEHSGDVSASTNLLFVPQVLDVQLARQLGLVRGLYFRDKGYEEDRPIVGQFEFHVTTRELVMVTAYARTVSVDRILLCSERQRLRQIANYRRPEAWQRDAPLDRNRSLLTEVRLLGAGIEDRLPD</sequence>
<dbReference type="GO" id="GO:0016829">
    <property type="term" value="F:lyase activity"/>
    <property type="evidence" value="ECO:0007669"/>
    <property type="project" value="UniProtKB-KW"/>
</dbReference>
<evidence type="ECO:0000256" key="1">
    <source>
        <dbReference type="ARBA" id="ARBA00023239"/>
    </source>
</evidence>
<dbReference type="InterPro" id="IPR018536">
    <property type="entry name" value="CpcS/CpeS"/>
</dbReference>
<proteinExistence type="inferred from homology"/>
<organism evidence="2 3">
    <name type="scientific">Cyanidioschyzon merolae (strain NIES-3377 / 10D)</name>
    <name type="common">Unicellular red alga</name>
    <dbReference type="NCBI Taxonomy" id="280699"/>
    <lineage>
        <taxon>Eukaryota</taxon>
        <taxon>Rhodophyta</taxon>
        <taxon>Bangiophyceae</taxon>
        <taxon>Cyanidiales</taxon>
        <taxon>Cyanidiaceae</taxon>
        <taxon>Cyanidioschyzon</taxon>
    </lineage>
</organism>
<dbReference type="Gene3D" id="2.40.128.20">
    <property type="match status" value="1"/>
</dbReference>
<dbReference type="OrthoDB" id="10375457at2759"/>
<reference evidence="2 3" key="2">
    <citation type="journal article" date="2007" name="BMC Biol.">
        <title>A 100%-complete sequence reveals unusually simple genomic features in the hot-spring red alga Cyanidioschyzon merolae.</title>
        <authorList>
            <person name="Nozaki H."/>
            <person name="Takano H."/>
            <person name="Misumi O."/>
            <person name="Terasawa K."/>
            <person name="Matsuzaki M."/>
            <person name="Maruyama S."/>
            <person name="Nishida K."/>
            <person name="Yagisawa F."/>
            <person name="Yoshida Y."/>
            <person name="Fujiwara T."/>
            <person name="Takio S."/>
            <person name="Tamura K."/>
            <person name="Chung S.J."/>
            <person name="Nakamura S."/>
            <person name="Kuroiwa H."/>
            <person name="Tanaka K."/>
            <person name="Sato N."/>
            <person name="Kuroiwa T."/>
        </authorList>
    </citation>
    <scope>NUCLEOTIDE SEQUENCE [LARGE SCALE GENOMIC DNA]</scope>
    <source>
        <strain evidence="2 3">10D</strain>
    </source>
</reference>
<keyword evidence="1" id="KW-0456">Lyase</keyword>
<protein>
    <submittedName>
        <fullName evidence="2">Uncharacterized protein</fullName>
    </submittedName>
</protein>
<evidence type="ECO:0000313" key="2">
    <source>
        <dbReference type="EMBL" id="BAM81739.1"/>
    </source>
</evidence>
<evidence type="ECO:0000313" key="3">
    <source>
        <dbReference type="Proteomes" id="UP000007014"/>
    </source>
</evidence>
<dbReference type="CDD" id="cd16339">
    <property type="entry name" value="CpcS"/>
    <property type="match status" value="1"/>
</dbReference>
<name>M1V9U0_CYAM1</name>
<dbReference type="GeneID" id="16996007"/>
<accession>M1V9U0</accession>